<keyword evidence="2" id="KW-1185">Reference proteome</keyword>
<proteinExistence type="predicted"/>
<reference evidence="1 2" key="1">
    <citation type="journal article" date="2020" name="BMC Genomics">
        <title>Intraspecific diversification of the crop wild relative Brassica cretica Lam. using demographic model selection.</title>
        <authorList>
            <person name="Kioukis A."/>
            <person name="Michalopoulou V.A."/>
            <person name="Briers L."/>
            <person name="Pirintsos S."/>
            <person name="Studholme D.J."/>
            <person name="Pavlidis P."/>
            <person name="Sarris P.F."/>
        </authorList>
    </citation>
    <scope>NUCLEOTIDE SEQUENCE [LARGE SCALE GENOMIC DNA]</scope>
    <source>
        <strain evidence="2">cv. PFS-1207/04</strain>
    </source>
</reference>
<organism evidence="1 2">
    <name type="scientific">Brassica cretica</name>
    <name type="common">Mustard</name>
    <dbReference type="NCBI Taxonomy" id="69181"/>
    <lineage>
        <taxon>Eukaryota</taxon>
        <taxon>Viridiplantae</taxon>
        <taxon>Streptophyta</taxon>
        <taxon>Embryophyta</taxon>
        <taxon>Tracheophyta</taxon>
        <taxon>Spermatophyta</taxon>
        <taxon>Magnoliopsida</taxon>
        <taxon>eudicotyledons</taxon>
        <taxon>Gunneridae</taxon>
        <taxon>Pentapetalae</taxon>
        <taxon>rosids</taxon>
        <taxon>malvids</taxon>
        <taxon>Brassicales</taxon>
        <taxon>Brassicaceae</taxon>
        <taxon>Brassiceae</taxon>
        <taxon>Brassica</taxon>
    </lineage>
</organism>
<evidence type="ECO:0000313" key="1">
    <source>
        <dbReference type="EMBL" id="KAF3581691.1"/>
    </source>
</evidence>
<protein>
    <submittedName>
        <fullName evidence="1">Uncharacterized protein</fullName>
    </submittedName>
</protein>
<name>A0ABQ7DVY7_BRACR</name>
<gene>
    <name evidence="1" type="ORF">DY000_02032297</name>
</gene>
<comment type="caution">
    <text evidence="1">The sequence shown here is derived from an EMBL/GenBank/DDBJ whole genome shotgun (WGS) entry which is preliminary data.</text>
</comment>
<dbReference type="EMBL" id="QGKV02000649">
    <property type="protein sequence ID" value="KAF3581691.1"/>
    <property type="molecule type" value="Genomic_DNA"/>
</dbReference>
<sequence>MRSRISKKARSKLLEEFLVDSKLQFPIHKQQGSANKKALVVMSWCELESCILWWGEAREECLV</sequence>
<dbReference type="Proteomes" id="UP000266723">
    <property type="component" value="Unassembled WGS sequence"/>
</dbReference>
<accession>A0ABQ7DVY7</accession>
<evidence type="ECO:0000313" key="2">
    <source>
        <dbReference type="Proteomes" id="UP000266723"/>
    </source>
</evidence>